<dbReference type="GO" id="GO:1990817">
    <property type="term" value="F:poly(A) RNA polymerase activity"/>
    <property type="evidence" value="ECO:0007669"/>
    <property type="project" value="UniProtKB-EC"/>
</dbReference>
<feature type="region of interest" description="Disordered" evidence="1">
    <location>
        <begin position="720"/>
        <end position="759"/>
    </location>
</feature>
<accession>A0A8H5ASQ9</accession>
<feature type="compositionally biased region" description="Basic and acidic residues" evidence="1">
    <location>
        <begin position="110"/>
        <end position="129"/>
    </location>
</feature>
<dbReference type="InterPro" id="IPR054708">
    <property type="entry name" value="MTPAP-like_central"/>
</dbReference>
<dbReference type="Pfam" id="PF22600">
    <property type="entry name" value="MTPAP-like_central"/>
    <property type="match status" value="1"/>
</dbReference>
<evidence type="ECO:0000313" key="3">
    <source>
        <dbReference type="EMBL" id="KAF5310179.1"/>
    </source>
</evidence>
<feature type="region of interest" description="Disordered" evidence="1">
    <location>
        <begin position="92"/>
        <end position="299"/>
    </location>
</feature>
<dbReference type="PANTHER" id="PTHR12271:SF40">
    <property type="entry name" value="POLY(A) RNA POLYMERASE GLD2"/>
    <property type="match status" value="1"/>
</dbReference>
<dbReference type="SUPFAM" id="SSF81301">
    <property type="entry name" value="Nucleotidyltransferase"/>
    <property type="match status" value="1"/>
</dbReference>
<feature type="compositionally biased region" description="Basic and acidic residues" evidence="1">
    <location>
        <begin position="237"/>
        <end position="254"/>
    </location>
</feature>
<feature type="compositionally biased region" description="Low complexity" evidence="1">
    <location>
        <begin position="312"/>
        <end position="329"/>
    </location>
</feature>
<evidence type="ECO:0000313" key="4">
    <source>
        <dbReference type="Proteomes" id="UP000567179"/>
    </source>
</evidence>
<dbReference type="Proteomes" id="UP000567179">
    <property type="component" value="Unassembled WGS sequence"/>
</dbReference>
<dbReference type="Gene3D" id="3.30.460.10">
    <property type="entry name" value="Beta Polymerase, domain 2"/>
    <property type="match status" value="1"/>
</dbReference>
<reference evidence="3 4" key="1">
    <citation type="journal article" date="2020" name="ISME J.">
        <title>Uncovering the hidden diversity of litter-decomposition mechanisms in mushroom-forming fungi.</title>
        <authorList>
            <person name="Floudas D."/>
            <person name="Bentzer J."/>
            <person name="Ahren D."/>
            <person name="Johansson T."/>
            <person name="Persson P."/>
            <person name="Tunlid A."/>
        </authorList>
    </citation>
    <scope>NUCLEOTIDE SEQUENCE [LARGE SCALE GENOMIC DNA]</scope>
    <source>
        <strain evidence="3 4">CBS 101986</strain>
    </source>
</reference>
<feature type="compositionally biased region" description="Gly residues" evidence="1">
    <location>
        <begin position="533"/>
        <end position="547"/>
    </location>
</feature>
<dbReference type="AlphaFoldDB" id="A0A8H5ASQ9"/>
<gene>
    <name evidence="3" type="ORF">D9619_010455</name>
</gene>
<dbReference type="CDD" id="cd05402">
    <property type="entry name" value="NT_PAP_TUTase"/>
    <property type="match status" value="1"/>
</dbReference>
<name>A0A8H5ASQ9_9AGAR</name>
<feature type="compositionally biased region" description="Low complexity" evidence="1">
    <location>
        <begin position="735"/>
        <end position="757"/>
    </location>
</feature>
<evidence type="ECO:0000259" key="2">
    <source>
        <dbReference type="Pfam" id="PF22600"/>
    </source>
</evidence>
<sequence length="969" mass="105344">MVLPRVYSSLTGIPTHRPHPKLVSYLSKSLPAYYSGHLSSHRLSGHLSGHLLGQRDLANRHLKHRSRNFSSHFPRNLAKSLSGYRRLVVLSQTEANSKTKTKTKSRRNGKKMEDNSAVEKSRQSQEDLKGQVNSNPKRKRERTKPGAPKASPTHAQAASTFDSEGPKASGSNLQVRVDAADTQDPSASTSTMAPRSKRKRSAKMARQVESTGTGTTTLMPGKGKRKLKDKGKGKQTARAEETERNIEGNEDRTTGEAGEAEEQEPRRANMSAEHVHSTTKQADTTTEQPKANNPKGPNKHVEMLNKMLVSMKSANAKASAGATAAVSDGSRARPGGEPSNSGPNRQRDRQTQKQSREFSMSEVTPVSGATLPTGASIPTLLSAPESMPGEPQPTLNPSSTSTARSGYTLSRSTQPFNSSTTPAGVFPQPQLHPPPHPRPRANPISSATQSVQAGPSQSARQYARGQPSFNTPLPPYNPKYDTSIRGESEAELESETVKLSLSARTGFHDGGRGSGRATDRGRGGGRGSYIQGGWQGGWQGGRPGGRQGEISPSGRTRVLDDTSYSARQVIQMREDVRRRVQSAVQRTFGSEYQVEFFGSTRYGVSFSDSDLDMVIIDPHYPQGYTEKKPEAPIYNSKKLANCIRKARFAAVETRPRSTVPIVKFEDPITSLECDLNVNSTLGIINSDMLKAYISLYPPLKSLIFEIKDWAKPLGLNSPAGTQEVPHQGLLPNLQAGLPPLGTSSPPTSRSPSPTATRNAQIQADAVTPNAGTGPESELHLHLADSELMAEASAVGPSQISDTTRSSATIWAQDQLVWTLKPHRGWDARYRPANAESVQAEMRVIEQTMGPERKSVNKLFAEWLLFWANFDFKHQAVCIRLPGGIIDRESPEVWEATHRERQPPAAICVVDPFIRSKVCASYLFSSVSTPAVGAVSLFNKVAHNCLSSPFVTFSVPSRSVLPSVYLLSLV</sequence>
<feature type="compositionally biased region" description="Basic residues" evidence="1">
    <location>
        <begin position="99"/>
        <end position="109"/>
    </location>
</feature>
<dbReference type="GO" id="GO:0005737">
    <property type="term" value="C:cytoplasm"/>
    <property type="evidence" value="ECO:0007669"/>
    <property type="project" value="UniProtKB-SubCell"/>
</dbReference>
<feature type="compositionally biased region" description="Basic and acidic residues" evidence="1">
    <location>
        <begin position="345"/>
        <end position="356"/>
    </location>
</feature>
<feature type="compositionally biased region" description="Polar residues" evidence="1">
    <location>
        <begin position="208"/>
        <end position="218"/>
    </location>
</feature>
<evidence type="ECO:0000256" key="1">
    <source>
        <dbReference type="SAM" id="MobiDB-lite"/>
    </source>
</evidence>
<dbReference type="Gene3D" id="1.10.1410.10">
    <property type="match status" value="1"/>
</dbReference>
<feature type="compositionally biased region" description="Polar residues" evidence="1">
    <location>
        <begin position="443"/>
        <end position="460"/>
    </location>
</feature>
<organism evidence="3 4">
    <name type="scientific">Psilocybe cf. subviscida</name>
    <dbReference type="NCBI Taxonomy" id="2480587"/>
    <lineage>
        <taxon>Eukaryota</taxon>
        <taxon>Fungi</taxon>
        <taxon>Dikarya</taxon>
        <taxon>Basidiomycota</taxon>
        <taxon>Agaricomycotina</taxon>
        <taxon>Agaricomycetes</taxon>
        <taxon>Agaricomycetidae</taxon>
        <taxon>Agaricales</taxon>
        <taxon>Agaricineae</taxon>
        <taxon>Strophariaceae</taxon>
        <taxon>Psilocybe</taxon>
    </lineage>
</organism>
<dbReference type="GO" id="GO:0046872">
    <property type="term" value="F:metal ion binding"/>
    <property type="evidence" value="ECO:0007669"/>
    <property type="project" value="UniProtKB-KW"/>
</dbReference>
<feature type="compositionally biased region" description="Basic residues" evidence="1">
    <location>
        <begin position="222"/>
        <end position="235"/>
    </location>
</feature>
<feature type="compositionally biased region" description="Polar residues" evidence="1">
    <location>
        <begin position="153"/>
        <end position="162"/>
    </location>
</feature>
<feature type="region of interest" description="Disordered" evidence="1">
    <location>
        <begin position="312"/>
        <end position="557"/>
    </location>
</feature>
<feature type="compositionally biased region" description="Polar residues" evidence="1">
    <location>
        <begin position="393"/>
        <end position="422"/>
    </location>
</feature>
<comment type="caution">
    <text evidence="3">The sequence shown here is derived from an EMBL/GenBank/DDBJ whole genome shotgun (WGS) entry which is preliminary data.</text>
</comment>
<keyword evidence="4" id="KW-1185">Reference proteome</keyword>
<protein>
    <recommendedName>
        <fullName evidence="2">Poly(A) RNA polymerase mitochondrial-like central palm domain-containing protein</fullName>
    </recommendedName>
</protein>
<feature type="compositionally biased region" description="Basic and acidic residues" evidence="1">
    <location>
        <begin position="506"/>
        <end position="522"/>
    </location>
</feature>
<dbReference type="PANTHER" id="PTHR12271">
    <property type="entry name" value="POLY A POLYMERASE CID PAP -RELATED"/>
    <property type="match status" value="1"/>
</dbReference>
<proteinExistence type="predicted"/>
<dbReference type="InterPro" id="IPR043519">
    <property type="entry name" value="NT_sf"/>
</dbReference>
<feature type="compositionally biased region" description="Polar residues" evidence="1">
    <location>
        <begin position="278"/>
        <end position="291"/>
    </location>
</feature>
<dbReference type="OrthoDB" id="2274644at2759"/>
<feature type="domain" description="Poly(A) RNA polymerase mitochondrial-like central palm" evidence="2">
    <location>
        <begin position="567"/>
        <end position="693"/>
    </location>
</feature>
<dbReference type="GO" id="GO:0031123">
    <property type="term" value="P:RNA 3'-end processing"/>
    <property type="evidence" value="ECO:0007669"/>
    <property type="project" value="TreeGrafter"/>
</dbReference>
<dbReference type="EMBL" id="JAACJJ010000058">
    <property type="protein sequence ID" value="KAF5310179.1"/>
    <property type="molecule type" value="Genomic_DNA"/>
</dbReference>
<dbReference type="SUPFAM" id="SSF81631">
    <property type="entry name" value="PAP/OAS1 substrate-binding domain"/>
    <property type="match status" value="1"/>
</dbReference>
<dbReference type="GO" id="GO:0010605">
    <property type="term" value="P:negative regulation of macromolecule metabolic process"/>
    <property type="evidence" value="ECO:0007669"/>
    <property type="project" value="UniProtKB-ARBA"/>
</dbReference>